<evidence type="ECO:0000256" key="3">
    <source>
        <dbReference type="ARBA" id="ARBA00022741"/>
    </source>
</evidence>
<dbReference type="InterPro" id="IPR027640">
    <property type="entry name" value="Kinesin-like_fam"/>
</dbReference>
<keyword evidence="4 8" id="KW-0067">ATP-binding</keyword>
<evidence type="ECO:0000256" key="8">
    <source>
        <dbReference type="RuleBase" id="RU000394"/>
    </source>
</evidence>
<evidence type="ECO:0000256" key="10">
    <source>
        <dbReference type="SAM" id="MobiDB-lite"/>
    </source>
</evidence>
<dbReference type="InterPro" id="IPR001752">
    <property type="entry name" value="Kinesin_motor_dom"/>
</dbReference>
<dbReference type="Proteomes" id="UP001341840">
    <property type="component" value="Unassembled WGS sequence"/>
</dbReference>
<keyword evidence="6 8" id="KW-0505">Motor protein</keyword>
<comment type="subcellular location">
    <subcellularLocation>
        <location evidence="1">Cytoplasm</location>
    </subcellularLocation>
</comment>
<dbReference type="SMART" id="SM00129">
    <property type="entry name" value="KISc"/>
    <property type="match status" value="1"/>
</dbReference>
<keyword evidence="5 9" id="KW-0175">Coiled coil</keyword>
<dbReference type="PANTHER" id="PTHR47969">
    <property type="entry name" value="CHROMOSOME-ASSOCIATED KINESIN KIF4A-RELATED"/>
    <property type="match status" value="1"/>
</dbReference>
<evidence type="ECO:0000256" key="4">
    <source>
        <dbReference type="ARBA" id="ARBA00022840"/>
    </source>
</evidence>
<feature type="coiled-coil region" evidence="9">
    <location>
        <begin position="291"/>
        <end position="411"/>
    </location>
</feature>
<dbReference type="PROSITE" id="PS00411">
    <property type="entry name" value="KINESIN_MOTOR_1"/>
    <property type="match status" value="1"/>
</dbReference>
<keyword evidence="8" id="KW-0493">Microtubule</keyword>
<comment type="caution">
    <text evidence="7">Lacks conserved residue(s) required for the propagation of feature annotation.</text>
</comment>
<organism evidence="12 13">
    <name type="scientific">Stylosanthes scabra</name>
    <dbReference type="NCBI Taxonomy" id="79078"/>
    <lineage>
        <taxon>Eukaryota</taxon>
        <taxon>Viridiplantae</taxon>
        <taxon>Streptophyta</taxon>
        <taxon>Embryophyta</taxon>
        <taxon>Tracheophyta</taxon>
        <taxon>Spermatophyta</taxon>
        <taxon>Magnoliopsida</taxon>
        <taxon>eudicotyledons</taxon>
        <taxon>Gunneridae</taxon>
        <taxon>Pentapetalae</taxon>
        <taxon>rosids</taxon>
        <taxon>fabids</taxon>
        <taxon>Fabales</taxon>
        <taxon>Fabaceae</taxon>
        <taxon>Papilionoideae</taxon>
        <taxon>50 kb inversion clade</taxon>
        <taxon>dalbergioids sensu lato</taxon>
        <taxon>Dalbergieae</taxon>
        <taxon>Pterocarpus clade</taxon>
        <taxon>Stylosanthes</taxon>
    </lineage>
</organism>
<feature type="coiled-coil region" evidence="9">
    <location>
        <begin position="641"/>
        <end position="675"/>
    </location>
</feature>
<accession>A0ABU6TI88</accession>
<dbReference type="Pfam" id="PF25764">
    <property type="entry name" value="KIF21A_4th"/>
    <property type="match status" value="1"/>
</dbReference>
<evidence type="ECO:0000256" key="1">
    <source>
        <dbReference type="ARBA" id="ARBA00004496"/>
    </source>
</evidence>
<dbReference type="Pfam" id="PF00225">
    <property type="entry name" value="Kinesin"/>
    <property type="match status" value="1"/>
</dbReference>
<feature type="region of interest" description="Disordered" evidence="10">
    <location>
        <begin position="471"/>
        <end position="496"/>
    </location>
</feature>
<dbReference type="PANTHER" id="PTHR47969:SF15">
    <property type="entry name" value="CHROMOSOME-ASSOCIATED KINESIN KIF4A-RELATED"/>
    <property type="match status" value="1"/>
</dbReference>
<keyword evidence="2" id="KW-0963">Cytoplasm</keyword>
<evidence type="ECO:0000256" key="9">
    <source>
        <dbReference type="SAM" id="Coils"/>
    </source>
</evidence>
<evidence type="ECO:0000259" key="11">
    <source>
        <dbReference type="PROSITE" id="PS50067"/>
    </source>
</evidence>
<dbReference type="InterPro" id="IPR019821">
    <property type="entry name" value="Kinesin_motor_CS"/>
</dbReference>
<evidence type="ECO:0000256" key="7">
    <source>
        <dbReference type="PROSITE-ProRule" id="PRU00283"/>
    </source>
</evidence>
<evidence type="ECO:0000256" key="6">
    <source>
        <dbReference type="ARBA" id="ARBA00023175"/>
    </source>
</evidence>
<dbReference type="PRINTS" id="PR00380">
    <property type="entry name" value="KINESINHEAVY"/>
</dbReference>
<keyword evidence="13" id="KW-1185">Reference proteome</keyword>
<feature type="region of interest" description="Disordered" evidence="10">
    <location>
        <begin position="1"/>
        <end position="24"/>
    </location>
</feature>
<evidence type="ECO:0000313" key="13">
    <source>
        <dbReference type="Proteomes" id="UP001341840"/>
    </source>
</evidence>
<dbReference type="InterPro" id="IPR027417">
    <property type="entry name" value="P-loop_NTPase"/>
</dbReference>
<gene>
    <name evidence="12" type="primary">KIN4A_5</name>
    <name evidence="12" type="ORF">PIB30_048962</name>
</gene>
<name>A0ABU6TI88_9FABA</name>
<comment type="similarity">
    <text evidence="7 8">Belongs to the TRAFAC class myosin-kinesin ATPase superfamily. Kinesin family.</text>
</comment>
<dbReference type="EMBL" id="JASCZI010090946">
    <property type="protein sequence ID" value="MED6147986.1"/>
    <property type="molecule type" value="Genomic_DNA"/>
</dbReference>
<sequence>MATCLEQGSLSRATGSTNMNNQSSRSHAIFTITLEQMRKLNIPGDNHLNDAMNEEYLCAKLHLVDLAGSERAKRTGSDGLRFKEGVHINKGLLALGNVISALGDEKKRKEGLHVPYRDSKLTRLLQDSLGGNSRTVMIACISPADINAEETLNTLKYANRARNIQNKPVINRDPMSNEMLKMRQQLEYLQAELCARSGNSSEEVQVLKERITWLEAANEDLCRELHEYRSRCSVVEQCDKDSYDSSACIVKADGLKRSLPIIAHDYPMSETAGESREIEEVTKEWEHTLLQNSMDRELHELNKRLEQKESEMKLFGVSDTERERDHLLAEVENLAANSDGQTQKLEDIHAQKLKELEAQILELKKKQESQVQLTKQKQKSDEAAKKLQDEIQAIKAQKVQLQHRIKQEAEQFRQWKASREKELLQLRKEGRRNEYERHKLQALNQRQKMVLQRKTEEAAMATKRLKELLEARKASSRDTSVTMNGSGTNSQSNEKSLQRWLDHELEVMVKEHEVRFEYEKQSEVRAALAEELAMLKQVNEFAAKGLSPPKGKNGFARASSMSPNARMARIASLESMLSISSNSLVAMASQLSEAEERERAFTNRGRWNQLRSMGEAKNLLQYMFNSVADARCQLWERDMEIREMKDQIKELVGLLRQSEMKRKETEKELKMREQAVATTLATPASGNTPNSLKHYAEDMKDPLSPMSVPVPKQLKFTPGVVNGSVRESTAIDQSRRMVPIGHLSMKKLAIAGQASGKLWRWKRSHHQWLLQFKWKWQKPWRLSEWIRHSDETIMRSKPRSQALTHIM</sequence>
<keyword evidence="3 8" id="KW-0547">Nucleotide-binding</keyword>
<dbReference type="InterPro" id="IPR036961">
    <property type="entry name" value="Kinesin_motor_dom_sf"/>
</dbReference>
<dbReference type="SUPFAM" id="SSF52540">
    <property type="entry name" value="P-loop containing nucleoside triphosphate hydrolases"/>
    <property type="match status" value="1"/>
</dbReference>
<evidence type="ECO:0000256" key="2">
    <source>
        <dbReference type="ARBA" id="ARBA00022490"/>
    </source>
</evidence>
<feature type="compositionally biased region" description="Polar residues" evidence="10">
    <location>
        <begin position="477"/>
        <end position="495"/>
    </location>
</feature>
<reference evidence="12 13" key="1">
    <citation type="journal article" date="2023" name="Plants (Basel)">
        <title>Bridging the Gap: Combining Genomics and Transcriptomics Approaches to Understand Stylosanthes scabra, an Orphan Legume from the Brazilian Caatinga.</title>
        <authorList>
            <person name="Ferreira-Neto J.R.C."/>
            <person name="da Silva M.D."/>
            <person name="Binneck E."/>
            <person name="de Melo N.F."/>
            <person name="da Silva R.H."/>
            <person name="de Melo A.L.T.M."/>
            <person name="Pandolfi V."/>
            <person name="Bustamante F.O."/>
            <person name="Brasileiro-Vidal A.C."/>
            <person name="Benko-Iseppon A.M."/>
        </authorList>
    </citation>
    <scope>NUCLEOTIDE SEQUENCE [LARGE SCALE GENOMIC DNA]</scope>
    <source>
        <tissue evidence="12">Leaves</tissue>
    </source>
</reference>
<evidence type="ECO:0000313" key="12">
    <source>
        <dbReference type="EMBL" id="MED6147986.1"/>
    </source>
</evidence>
<proteinExistence type="inferred from homology"/>
<dbReference type="Gene3D" id="3.40.850.10">
    <property type="entry name" value="Kinesin motor domain"/>
    <property type="match status" value="1"/>
</dbReference>
<evidence type="ECO:0000256" key="5">
    <source>
        <dbReference type="ARBA" id="ARBA00023054"/>
    </source>
</evidence>
<comment type="caution">
    <text evidence="12">The sequence shown here is derived from an EMBL/GenBank/DDBJ whole genome shotgun (WGS) entry which is preliminary data.</text>
</comment>
<feature type="domain" description="Kinesin motor" evidence="11">
    <location>
        <begin position="1"/>
        <end position="164"/>
    </location>
</feature>
<dbReference type="PROSITE" id="PS50067">
    <property type="entry name" value="KINESIN_MOTOR_2"/>
    <property type="match status" value="1"/>
</dbReference>
<protein>
    <recommendedName>
        <fullName evidence="8">Kinesin-like protein</fullName>
    </recommendedName>
</protein>